<dbReference type="GO" id="GO:0010181">
    <property type="term" value="F:FMN binding"/>
    <property type="evidence" value="ECO:0007669"/>
    <property type="project" value="UniProtKB-UniRule"/>
</dbReference>
<evidence type="ECO:0000256" key="2">
    <source>
        <dbReference type="ARBA" id="ARBA00022555"/>
    </source>
</evidence>
<dbReference type="GO" id="GO:0102266">
    <property type="term" value="F:tRNA-dihydrouridine20a synthase activity"/>
    <property type="evidence" value="ECO:0007669"/>
    <property type="project" value="RHEA"/>
</dbReference>
<evidence type="ECO:0000313" key="16">
    <source>
        <dbReference type="Proteomes" id="UP000193017"/>
    </source>
</evidence>
<evidence type="ECO:0000256" key="7">
    <source>
        <dbReference type="ARBA" id="ARBA00022884"/>
    </source>
</evidence>
<keyword evidence="8 9" id="KW-0560">Oxidoreductase</keyword>
<comment type="catalytic activity">
    <reaction evidence="9">
        <text>5,6-dihydrouridine(20) in tRNA + NAD(+) = uridine(20) in tRNA + NADH + H(+)</text>
        <dbReference type="Rhea" id="RHEA:53340"/>
        <dbReference type="Rhea" id="RHEA-COMP:13533"/>
        <dbReference type="Rhea" id="RHEA-COMP:13534"/>
        <dbReference type="ChEBI" id="CHEBI:15378"/>
        <dbReference type="ChEBI" id="CHEBI:57540"/>
        <dbReference type="ChEBI" id="CHEBI:57945"/>
        <dbReference type="ChEBI" id="CHEBI:65315"/>
        <dbReference type="ChEBI" id="CHEBI:74443"/>
        <dbReference type="EC" id="1.3.1.91"/>
    </reaction>
</comment>
<dbReference type="GO" id="GO:0000049">
    <property type="term" value="F:tRNA binding"/>
    <property type="evidence" value="ECO:0007669"/>
    <property type="project" value="UniProtKB-UniRule"/>
</dbReference>
<sequence>MTQPCTASSLRPAGASGTDTPAAGPVAAGGAIGAARQAARLSVAPMIDWTDRHCRAFHRLLSRRALLYSEMITAPAIIHGDRARLLDHDADGPAALQLGGSDPAQLAQAARIAAGWNYAEINLNVGCPSDRVQSGCFGAVLMKSPALVAACVRAMQDASPVEVTVKCRIGVDEQQPAEILPAFLAAVEQAGVRRVIIHARKAWLNGLSPRENREIPPLDYPLVHAMKAAFPALHLSINGGIGSLQEARAQLAVMDGVMIGRAAYHDPWAILGQADALWGETPPLAAPLDAALAMRGRIAAHLAAGGRMHQITRHMLGLFHGRPGARAWRRILSERGAGGTLQDYDAALTAAGG</sequence>
<feature type="region of interest" description="Disordered" evidence="13">
    <location>
        <begin position="1"/>
        <end position="22"/>
    </location>
</feature>
<feature type="site" description="Interacts with tRNA" evidence="9">
    <location>
        <position position="213"/>
    </location>
</feature>
<dbReference type="STRING" id="1945662.B0A89_10395"/>
<dbReference type="Proteomes" id="UP000193017">
    <property type="component" value="Chromosome"/>
</dbReference>
<evidence type="ECO:0000256" key="6">
    <source>
        <dbReference type="ARBA" id="ARBA00022857"/>
    </source>
</evidence>
<dbReference type="EC" id="1.3.1.91" evidence="9"/>
<dbReference type="InterPro" id="IPR035587">
    <property type="entry name" value="DUS-like_FMN-bd"/>
</dbReference>
<evidence type="ECO:0000256" key="3">
    <source>
        <dbReference type="ARBA" id="ARBA00022630"/>
    </source>
</evidence>
<comment type="catalytic activity">
    <reaction evidence="9">
        <text>5,6-dihydrouridine(20) in tRNA + NADP(+) = uridine(20) in tRNA + NADPH + H(+)</text>
        <dbReference type="Rhea" id="RHEA:53336"/>
        <dbReference type="Rhea" id="RHEA-COMP:13533"/>
        <dbReference type="Rhea" id="RHEA-COMP:13534"/>
        <dbReference type="ChEBI" id="CHEBI:15378"/>
        <dbReference type="ChEBI" id="CHEBI:57783"/>
        <dbReference type="ChEBI" id="CHEBI:58349"/>
        <dbReference type="ChEBI" id="CHEBI:65315"/>
        <dbReference type="ChEBI" id="CHEBI:74443"/>
        <dbReference type="EC" id="1.3.1.91"/>
    </reaction>
</comment>
<evidence type="ECO:0000256" key="11">
    <source>
        <dbReference type="PIRSR" id="PIRSR006621-1"/>
    </source>
</evidence>
<dbReference type="GO" id="GO:0050660">
    <property type="term" value="F:flavin adenine dinucleotide binding"/>
    <property type="evidence" value="ECO:0007669"/>
    <property type="project" value="InterPro"/>
</dbReference>
<gene>
    <name evidence="9" type="primary">dusA</name>
    <name evidence="15" type="ORF">B0A89_10395</name>
</gene>
<feature type="active site" description="Proton donor" evidence="9 11">
    <location>
        <position position="127"/>
    </location>
</feature>
<evidence type="ECO:0000313" key="15">
    <source>
        <dbReference type="EMBL" id="ARJ69976.1"/>
    </source>
</evidence>
<dbReference type="PIRSF" id="PIRSF006621">
    <property type="entry name" value="Dus"/>
    <property type="match status" value="1"/>
</dbReference>
<dbReference type="InterPro" id="IPR018517">
    <property type="entry name" value="tRNA_hU_synthase_CS"/>
</dbReference>
<dbReference type="OrthoDB" id="9783413at2"/>
<keyword evidence="2 9" id="KW-0820">tRNA-binding</keyword>
<keyword evidence="6 9" id="KW-0521">NADP</keyword>
<evidence type="ECO:0000259" key="14">
    <source>
        <dbReference type="Pfam" id="PF01207"/>
    </source>
</evidence>
<comment type="similarity">
    <text evidence="9">Belongs to the Dus family. DusA subfamily.</text>
</comment>
<keyword evidence="12" id="KW-0547">Nucleotide-binding</keyword>
<dbReference type="PANTHER" id="PTHR42907:SF1">
    <property type="entry name" value="FMN-LINKED OXIDOREDUCTASES SUPERFAMILY PROTEIN"/>
    <property type="match status" value="1"/>
</dbReference>
<comment type="catalytic activity">
    <reaction evidence="9">
        <text>5,6-dihydrouridine(20a) in tRNA + NAD(+) = uridine(20a) in tRNA + NADH + H(+)</text>
        <dbReference type="Rhea" id="RHEA:53348"/>
        <dbReference type="Rhea" id="RHEA-COMP:13535"/>
        <dbReference type="Rhea" id="RHEA-COMP:13536"/>
        <dbReference type="ChEBI" id="CHEBI:15378"/>
        <dbReference type="ChEBI" id="CHEBI:57540"/>
        <dbReference type="ChEBI" id="CHEBI:57945"/>
        <dbReference type="ChEBI" id="CHEBI:65315"/>
        <dbReference type="ChEBI" id="CHEBI:74443"/>
    </reaction>
</comment>
<dbReference type="Gene3D" id="3.20.20.70">
    <property type="entry name" value="Aldolase class I"/>
    <property type="match status" value="1"/>
</dbReference>
<dbReference type="GO" id="GO:0102264">
    <property type="term" value="F:tRNA-dihydrouridine20 synthase activity"/>
    <property type="evidence" value="ECO:0007669"/>
    <property type="project" value="UniProtKB-EC"/>
</dbReference>
<feature type="site" description="Interacts with tRNA" evidence="9">
    <location>
        <position position="124"/>
    </location>
</feature>
<dbReference type="Pfam" id="PF01207">
    <property type="entry name" value="Dus"/>
    <property type="match status" value="1"/>
</dbReference>
<dbReference type="InterPro" id="IPR004653">
    <property type="entry name" value="DusA"/>
</dbReference>
<keyword evidence="4 9" id="KW-0288">FMN</keyword>
<dbReference type="SUPFAM" id="SSF51395">
    <property type="entry name" value="FMN-linked oxidoreductases"/>
    <property type="match status" value="1"/>
</dbReference>
<name>A0A1W6CYQ7_9RHOB</name>
<proteinExistence type="inferred from homology"/>
<evidence type="ECO:0000256" key="8">
    <source>
        <dbReference type="ARBA" id="ARBA00023002"/>
    </source>
</evidence>
<comment type="cofactor">
    <cofactor evidence="1 9 10 12">
        <name>FMN</name>
        <dbReference type="ChEBI" id="CHEBI:58210"/>
    </cofactor>
</comment>
<comment type="catalytic activity">
    <reaction evidence="9">
        <text>5,6-dihydrouridine(20a) in tRNA + NADP(+) = uridine(20a) in tRNA + NADPH + H(+)</text>
        <dbReference type="Rhea" id="RHEA:53344"/>
        <dbReference type="Rhea" id="RHEA-COMP:13535"/>
        <dbReference type="Rhea" id="RHEA-COMP:13536"/>
        <dbReference type="ChEBI" id="CHEBI:15378"/>
        <dbReference type="ChEBI" id="CHEBI:57783"/>
        <dbReference type="ChEBI" id="CHEBI:58349"/>
        <dbReference type="ChEBI" id="CHEBI:65315"/>
        <dbReference type="ChEBI" id="CHEBI:74443"/>
    </reaction>
</comment>
<feature type="binding site" evidence="9 12">
    <location>
        <begin position="260"/>
        <end position="261"/>
    </location>
    <ligand>
        <name>FMN</name>
        <dbReference type="ChEBI" id="CHEBI:58210"/>
    </ligand>
</feature>
<protein>
    <recommendedName>
        <fullName evidence="9">tRNA-dihydrouridine(20/20a) synthase</fullName>
        <ecNumber evidence="9">1.3.1.91</ecNumber>
    </recommendedName>
    <alternativeName>
        <fullName evidence="9">U20-specific dihydrouridine synthase</fullName>
        <shortName evidence="9">U20-specific Dus</shortName>
    </alternativeName>
    <alternativeName>
        <fullName evidence="9">tRNA-dihydrouridine synthase A</fullName>
    </alternativeName>
</protein>
<dbReference type="KEGG" id="pcon:B0A89_10395"/>
<dbReference type="InterPro" id="IPR013785">
    <property type="entry name" value="Aldolase_TIM"/>
</dbReference>
<feature type="site" description="Interacts with tRNA; defines subfamily-specific binding signature" evidence="9">
    <location>
        <position position="326"/>
    </location>
</feature>
<evidence type="ECO:0000256" key="9">
    <source>
        <dbReference type="HAMAP-Rule" id="MF_02041"/>
    </source>
</evidence>
<feature type="domain" description="DUS-like FMN-binding" evidence="14">
    <location>
        <begin position="43"/>
        <end position="334"/>
    </location>
</feature>
<keyword evidence="16" id="KW-1185">Reference proteome</keyword>
<dbReference type="NCBIfam" id="NF008774">
    <property type="entry name" value="PRK11815.1"/>
    <property type="match status" value="1"/>
</dbReference>
<dbReference type="CDD" id="cd02801">
    <property type="entry name" value="DUS_like_FMN"/>
    <property type="match status" value="1"/>
</dbReference>
<comment type="function">
    <text evidence="9">Catalyzes the synthesis of 5,6-dihydrouridine (D), a modified base found in the D-loop of most tRNAs, via the reduction of the C5-C6 double bond in target uridines. Specifically modifies U20 and U20a in tRNAs.</text>
</comment>
<evidence type="ECO:0000256" key="10">
    <source>
        <dbReference type="PIRNR" id="PIRNR006621"/>
    </source>
</evidence>
<evidence type="ECO:0000256" key="4">
    <source>
        <dbReference type="ARBA" id="ARBA00022643"/>
    </source>
</evidence>
<feature type="binding site" evidence="9 12">
    <location>
        <begin position="238"/>
        <end position="240"/>
    </location>
    <ligand>
        <name>FMN</name>
        <dbReference type="ChEBI" id="CHEBI:58210"/>
    </ligand>
</feature>
<dbReference type="HAMAP" id="MF_02041">
    <property type="entry name" value="DusA_subfam"/>
    <property type="match status" value="1"/>
</dbReference>
<dbReference type="AlphaFoldDB" id="A0A1W6CYQ7"/>
<dbReference type="InterPro" id="IPR001269">
    <property type="entry name" value="DUS_fam"/>
</dbReference>
<feature type="binding site" evidence="9 12">
    <location>
        <position position="198"/>
    </location>
    <ligand>
        <name>FMN</name>
        <dbReference type="ChEBI" id="CHEBI:58210"/>
    </ligand>
</feature>
<dbReference type="Gene3D" id="1.20.120.1460">
    <property type="match status" value="1"/>
</dbReference>
<comment type="caution">
    <text evidence="9">Lacks conserved residue(s) required for the propagation of feature annotation.</text>
</comment>
<feature type="site" description="Interacts with tRNA; defines subfamily-specific binding signature" evidence="9">
    <location>
        <position position="329"/>
    </location>
</feature>
<comment type="similarity">
    <text evidence="10">Belongs to the dus family.</text>
</comment>
<evidence type="ECO:0000256" key="13">
    <source>
        <dbReference type="SAM" id="MobiDB-lite"/>
    </source>
</evidence>
<evidence type="ECO:0000256" key="5">
    <source>
        <dbReference type="ARBA" id="ARBA00022694"/>
    </source>
</evidence>
<feature type="binding site" evidence="9 12">
    <location>
        <position position="166"/>
    </location>
    <ligand>
        <name>FMN</name>
        <dbReference type="ChEBI" id="CHEBI:58210"/>
    </ligand>
</feature>
<accession>A0A1W6CYQ7</accession>
<organism evidence="15 16">
    <name type="scientific">Paracoccus contaminans</name>
    <dbReference type="NCBI Taxonomy" id="1945662"/>
    <lineage>
        <taxon>Bacteria</taxon>
        <taxon>Pseudomonadati</taxon>
        <taxon>Pseudomonadota</taxon>
        <taxon>Alphaproteobacteria</taxon>
        <taxon>Rhodobacterales</taxon>
        <taxon>Paracoccaceae</taxon>
        <taxon>Paracoccus</taxon>
    </lineage>
</organism>
<evidence type="ECO:0000256" key="1">
    <source>
        <dbReference type="ARBA" id="ARBA00001917"/>
    </source>
</evidence>
<keyword evidence="3 9" id="KW-0285">Flavoprotein</keyword>
<reference evidence="15 16" key="1">
    <citation type="submission" date="2017-03" db="EMBL/GenBank/DDBJ databases">
        <title>Genome sequence of Paracoccus contaminans isolated from a water microcosm.</title>
        <authorList>
            <person name="Aurass P."/>
            <person name="Karste S."/>
            <person name="Trost E."/>
            <person name="Glaeser S.P."/>
            <person name="Kaempfer P."/>
            <person name="Flieger A."/>
        </authorList>
    </citation>
    <scope>NUCLEOTIDE SEQUENCE [LARGE SCALE GENOMIC DNA]</scope>
    <source>
        <strain evidence="16">RKI 16-01929T\LMG 29738T\CCM 8701T\CIP 111112T</strain>
    </source>
</reference>
<feature type="binding site" evidence="9 12">
    <location>
        <position position="97"/>
    </location>
    <ligand>
        <name>FMN</name>
        <dbReference type="ChEBI" id="CHEBI:58210"/>
    </ligand>
</feature>
<evidence type="ECO:0000256" key="12">
    <source>
        <dbReference type="PIRSR" id="PIRSR006621-2"/>
    </source>
</evidence>
<dbReference type="PANTHER" id="PTHR42907">
    <property type="entry name" value="FMN-LINKED OXIDOREDUCTASES SUPERFAMILY PROTEIN"/>
    <property type="match status" value="1"/>
</dbReference>
<keyword evidence="5 9" id="KW-0819">tRNA processing</keyword>
<keyword evidence="7 9" id="KW-0694">RNA-binding</keyword>
<dbReference type="PROSITE" id="PS01136">
    <property type="entry name" value="UPF0034"/>
    <property type="match status" value="1"/>
</dbReference>
<dbReference type="EMBL" id="CP020612">
    <property type="protein sequence ID" value="ARJ69976.1"/>
    <property type="molecule type" value="Genomic_DNA"/>
</dbReference>